<organism evidence="3 6">
    <name type="scientific">Venturia inaequalis</name>
    <name type="common">Apple scab fungus</name>
    <dbReference type="NCBI Taxonomy" id="5025"/>
    <lineage>
        <taxon>Eukaryota</taxon>
        <taxon>Fungi</taxon>
        <taxon>Dikarya</taxon>
        <taxon>Ascomycota</taxon>
        <taxon>Pezizomycotina</taxon>
        <taxon>Dothideomycetes</taxon>
        <taxon>Pleosporomycetidae</taxon>
        <taxon>Venturiales</taxon>
        <taxon>Venturiaceae</taxon>
        <taxon>Venturia</taxon>
    </lineage>
</organism>
<reference evidence="3 6" key="1">
    <citation type="submission" date="2019-07" db="EMBL/GenBank/DDBJ databases">
        <title>Venturia inaequalis Genome Resource.</title>
        <authorList>
            <person name="Lichtner F.J."/>
        </authorList>
    </citation>
    <scope>NUCLEOTIDE SEQUENCE [LARGE SCALE GENOMIC DNA]</scope>
    <source>
        <strain evidence="2 5">120213</strain>
        <strain evidence="4">Bline_iso_100314</strain>
        <strain evidence="3 6">DMI_063113</strain>
    </source>
</reference>
<dbReference type="EMBL" id="WNWQ01000025">
    <property type="protein sequence ID" value="KAE9983717.1"/>
    <property type="molecule type" value="Genomic_DNA"/>
</dbReference>
<comment type="caution">
    <text evidence="3">The sequence shown here is derived from an EMBL/GenBank/DDBJ whole genome shotgun (WGS) entry which is preliminary data.</text>
</comment>
<dbReference type="AlphaFoldDB" id="A0A8H3V7Z0"/>
<dbReference type="Proteomes" id="UP000490939">
    <property type="component" value="Unassembled WGS sequence"/>
</dbReference>
<dbReference type="InterPro" id="IPR036378">
    <property type="entry name" value="FAS1_dom_sf"/>
</dbReference>
<dbReference type="Gene3D" id="2.30.180.10">
    <property type="entry name" value="FAS1 domain"/>
    <property type="match status" value="2"/>
</dbReference>
<dbReference type="PANTHER" id="PTHR10900">
    <property type="entry name" value="PERIOSTIN-RELATED"/>
    <property type="match status" value="1"/>
</dbReference>
<dbReference type="InterPro" id="IPR050904">
    <property type="entry name" value="Adhesion/Biosynth-related"/>
</dbReference>
<dbReference type="EMBL" id="WNWS01000303">
    <property type="protein sequence ID" value="KAE9971280.1"/>
    <property type="molecule type" value="Genomic_DNA"/>
</dbReference>
<feature type="domain" description="FAS1" evidence="1">
    <location>
        <begin position="6"/>
        <end position="157"/>
    </location>
</feature>
<keyword evidence="6" id="KW-1185">Reference proteome</keyword>
<dbReference type="PROSITE" id="PS50213">
    <property type="entry name" value="FAS1"/>
    <property type="match status" value="2"/>
</dbReference>
<dbReference type="SMART" id="SM00554">
    <property type="entry name" value="FAS1"/>
    <property type="match status" value="2"/>
</dbReference>
<gene>
    <name evidence="4" type="ORF">BLS_003864</name>
    <name evidence="3" type="ORF">EG327_005755</name>
    <name evidence="2" type="ORF">EG328_005744</name>
</gene>
<dbReference type="PANTHER" id="PTHR10900:SF77">
    <property type="entry name" value="FI19380P1"/>
    <property type="match status" value="1"/>
</dbReference>
<evidence type="ECO:0000259" key="1">
    <source>
        <dbReference type="PROSITE" id="PS50213"/>
    </source>
</evidence>
<accession>A0A8H3V7Z0</accession>
<evidence type="ECO:0000313" key="4">
    <source>
        <dbReference type="EMBL" id="KAE9983717.1"/>
    </source>
</evidence>
<dbReference type="GO" id="GO:0016236">
    <property type="term" value="P:macroautophagy"/>
    <property type="evidence" value="ECO:0007669"/>
    <property type="project" value="TreeGrafter"/>
</dbReference>
<dbReference type="EMBL" id="WNWR01000332">
    <property type="protein sequence ID" value="KAE9982813.1"/>
    <property type="molecule type" value="Genomic_DNA"/>
</dbReference>
<proteinExistence type="predicted"/>
<dbReference type="SUPFAM" id="SSF82153">
    <property type="entry name" value="FAS1 domain"/>
    <property type="match status" value="2"/>
</dbReference>
<evidence type="ECO:0000313" key="2">
    <source>
        <dbReference type="EMBL" id="KAE9971280.1"/>
    </source>
</evidence>
<protein>
    <recommendedName>
        <fullName evidence="1">FAS1 domain-containing protein</fullName>
    </recommendedName>
</protein>
<evidence type="ECO:0000313" key="3">
    <source>
        <dbReference type="EMBL" id="KAE9982813.1"/>
    </source>
</evidence>
<dbReference type="Pfam" id="PF02469">
    <property type="entry name" value="Fasciclin"/>
    <property type="match status" value="2"/>
</dbReference>
<dbReference type="Proteomes" id="UP000447873">
    <property type="component" value="Unassembled WGS sequence"/>
</dbReference>
<evidence type="ECO:0000313" key="6">
    <source>
        <dbReference type="Proteomes" id="UP000490939"/>
    </source>
</evidence>
<dbReference type="Proteomes" id="UP000433883">
    <property type="component" value="Unassembled WGS sequence"/>
</dbReference>
<name>A0A8H3V7Z0_VENIN</name>
<evidence type="ECO:0000313" key="5">
    <source>
        <dbReference type="Proteomes" id="UP000447873"/>
    </source>
</evidence>
<dbReference type="InterPro" id="IPR000782">
    <property type="entry name" value="FAS1_domain"/>
</dbReference>
<dbReference type="GO" id="GO:0000329">
    <property type="term" value="C:fungal-type vacuole membrane"/>
    <property type="evidence" value="ECO:0007669"/>
    <property type="project" value="TreeGrafter"/>
</dbReference>
<feature type="domain" description="FAS1" evidence="1">
    <location>
        <begin position="159"/>
        <end position="281"/>
    </location>
</feature>
<sequence>MKEEQTSKSLQSVLSGNGLSGFSLYLAQFPALSDQLRDGNVTILAPSDAGISAYLKSGEAVGNYSAELHATIQYHVLPGHLTRSQLKQTQQFLPTLAKDTPLANVTGGQKLQVYSDGQQITFQSGLKRNSNLTSTDDLQFTGPNGAGGIVHIIDSMLTLPLDLITTAKRTGISNFVDLIVSLPQDPQYQGYRDGTIFAPNGTLPFTSNFTAEALYAMEAYHVLKGVFFSPDLTDRKVYTTRNGAGVTITVQDGDTYVNDAKIIASDYLISMGVMHILDKYGFSCRFIGTTPFTIASLTEVMVDLFLRRDPEHALLNPVGKATCQLEHILG</sequence>